<dbReference type="PANTHER" id="PTHR43333:SF1">
    <property type="entry name" value="D-ISOMER SPECIFIC 2-HYDROXYACID DEHYDROGENASE NAD-BINDING DOMAIN-CONTAINING PROTEIN"/>
    <property type="match status" value="1"/>
</dbReference>
<dbReference type="Proteomes" id="UP001234495">
    <property type="component" value="Unassembled WGS sequence"/>
</dbReference>
<evidence type="ECO:0000313" key="8">
    <source>
        <dbReference type="Proteomes" id="UP001234495"/>
    </source>
</evidence>
<evidence type="ECO:0000256" key="1">
    <source>
        <dbReference type="ARBA" id="ARBA00005854"/>
    </source>
</evidence>
<dbReference type="Pfam" id="PF00389">
    <property type="entry name" value="2-Hacid_dh"/>
    <property type="match status" value="1"/>
</dbReference>
<comment type="caution">
    <text evidence="7">The sequence shown here is derived from an EMBL/GenBank/DDBJ whole genome shotgun (WGS) entry which is preliminary data.</text>
</comment>
<gene>
    <name evidence="7" type="ORF">J2S19_003051</name>
</gene>
<dbReference type="Gene3D" id="3.40.50.720">
    <property type="entry name" value="NAD(P)-binding Rossmann-like Domain"/>
    <property type="match status" value="2"/>
</dbReference>
<comment type="similarity">
    <text evidence="1 4">Belongs to the D-isomer specific 2-hydroxyacid dehydrogenase family.</text>
</comment>
<evidence type="ECO:0000256" key="4">
    <source>
        <dbReference type="RuleBase" id="RU003719"/>
    </source>
</evidence>
<evidence type="ECO:0000256" key="3">
    <source>
        <dbReference type="ARBA" id="ARBA00023027"/>
    </source>
</evidence>
<dbReference type="EMBL" id="JAUSUD010000014">
    <property type="protein sequence ID" value="MDQ0231767.1"/>
    <property type="molecule type" value="Genomic_DNA"/>
</dbReference>
<organism evidence="7 8">
    <name type="scientific">Metabacillus malikii</name>
    <dbReference type="NCBI Taxonomy" id="1504265"/>
    <lineage>
        <taxon>Bacteria</taxon>
        <taxon>Bacillati</taxon>
        <taxon>Bacillota</taxon>
        <taxon>Bacilli</taxon>
        <taxon>Bacillales</taxon>
        <taxon>Bacillaceae</taxon>
        <taxon>Metabacillus</taxon>
    </lineage>
</organism>
<evidence type="ECO:0000313" key="7">
    <source>
        <dbReference type="EMBL" id="MDQ0231767.1"/>
    </source>
</evidence>
<feature type="domain" description="D-isomer specific 2-hydroxyacid dehydrogenase NAD-binding" evidence="6">
    <location>
        <begin position="104"/>
        <end position="278"/>
    </location>
</feature>
<dbReference type="InterPro" id="IPR006139">
    <property type="entry name" value="D-isomer_2_OHA_DH_cat_dom"/>
</dbReference>
<keyword evidence="2 4" id="KW-0560">Oxidoreductase</keyword>
<dbReference type="PANTHER" id="PTHR43333">
    <property type="entry name" value="2-HACID_DH_C DOMAIN-CONTAINING PROTEIN"/>
    <property type="match status" value="1"/>
</dbReference>
<evidence type="ECO:0000259" key="5">
    <source>
        <dbReference type="Pfam" id="PF00389"/>
    </source>
</evidence>
<protein>
    <submittedName>
        <fullName evidence="7">Phosphoglycerate dehydrogenase-like enzyme</fullName>
    </submittedName>
</protein>
<dbReference type="Pfam" id="PF02826">
    <property type="entry name" value="2-Hacid_dh_C"/>
    <property type="match status" value="1"/>
</dbReference>
<sequence length="317" mass="36079">MQVLSTVKLSSELKEQLEAAFPETNVHHDRKIDEAIDILKEVDILFTYGEDINAKHIQIAKNLKWIMVASAGVDKLPFLEIKKRNIQVTNSKGVHAIPMAEYCLAMMLQVSRQTKTLIENQANHVWDRRVKMEELHGKTVYILGTGAIGQEIARISKAFHMNVIGMNGDGRQIDHFDSVYSYQNRNLPLSEVDFLISVLPSTNDTIGLIDMPMFEKMKKTITFINIGRGDVVKEDVLISALEKGYINHAVLDVFAIEPLPRDHPLWDMKNVTITPHLSGITKQYLPRVMPIFLENLKFYSQGECSNMINSINLDKQY</sequence>
<accession>A0ABT9ZHM0</accession>
<feature type="domain" description="D-isomer specific 2-hydroxyacid dehydrogenase catalytic" evidence="5">
    <location>
        <begin position="7"/>
        <end position="306"/>
    </location>
</feature>
<keyword evidence="8" id="KW-1185">Reference proteome</keyword>
<dbReference type="InterPro" id="IPR006140">
    <property type="entry name" value="D-isomer_DH_NAD-bd"/>
</dbReference>
<evidence type="ECO:0000259" key="6">
    <source>
        <dbReference type="Pfam" id="PF02826"/>
    </source>
</evidence>
<dbReference type="InterPro" id="IPR036291">
    <property type="entry name" value="NAD(P)-bd_dom_sf"/>
</dbReference>
<dbReference type="CDD" id="cd05300">
    <property type="entry name" value="2-Hacid_dh_1"/>
    <property type="match status" value="1"/>
</dbReference>
<dbReference type="SUPFAM" id="SSF51735">
    <property type="entry name" value="NAD(P)-binding Rossmann-fold domains"/>
    <property type="match status" value="1"/>
</dbReference>
<dbReference type="SUPFAM" id="SSF52283">
    <property type="entry name" value="Formate/glycerate dehydrogenase catalytic domain-like"/>
    <property type="match status" value="1"/>
</dbReference>
<name>A0ABT9ZHM0_9BACI</name>
<proteinExistence type="inferred from homology"/>
<keyword evidence="3" id="KW-0520">NAD</keyword>
<evidence type="ECO:0000256" key="2">
    <source>
        <dbReference type="ARBA" id="ARBA00023002"/>
    </source>
</evidence>
<reference evidence="7 8" key="1">
    <citation type="submission" date="2023-07" db="EMBL/GenBank/DDBJ databases">
        <title>Genomic Encyclopedia of Type Strains, Phase IV (KMG-IV): sequencing the most valuable type-strain genomes for metagenomic binning, comparative biology and taxonomic classification.</title>
        <authorList>
            <person name="Goeker M."/>
        </authorList>
    </citation>
    <scope>NUCLEOTIDE SEQUENCE [LARGE SCALE GENOMIC DNA]</scope>
    <source>
        <strain evidence="7 8">DSM 29005</strain>
    </source>
</reference>
<dbReference type="RefSeq" id="WP_307343268.1">
    <property type="nucleotide sequence ID" value="NZ_JAUSUD010000014.1"/>
</dbReference>